<dbReference type="EMBL" id="EQ973892">
    <property type="protein sequence ID" value="EEF40029.1"/>
    <property type="molecule type" value="Genomic_DNA"/>
</dbReference>
<dbReference type="Proteomes" id="UP000008311">
    <property type="component" value="Unassembled WGS sequence"/>
</dbReference>
<keyword evidence="3" id="KW-1185">Reference proteome</keyword>
<dbReference type="InParanoid" id="B9S8M6"/>
<dbReference type="AlphaFoldDB" id="B9S8M6"/>
<accession>B9S8M6</accession>
<organism evidence="2 3">
    <name type="scientific">Ricinus communis</name>
    <name type="common">Castor bean</name>
    <dbReference type="NCBI Taxonomy" id="3988"/>
    <lineage>
        <taxon>Eukaryota</taxon>
        <taxon>Viridiplantae</taxon>
        <taxon>Streptophyta</taxon>
        <taxon>Embryophyta</taxon>
        <taxon>Tracheophyta</taxon>
        <taxon>Spermatophyta</taxon>
        <taxon>Magnoliopsida</taxon>
        <taxon>eudicotyledons</taxon>
        <taxon>Gunneridae</taxon>
        <taxon>Pentapetalae</taxon>
        <taxon>rosids</taxon>
        <taxon>fabids</taxon>
        <taxon>Malpighiales</taxon>
        <taxon>Euphorbiaceae</taxon>
        <taxon>Acalyphoideae</taxon>
        <taxon>Acalypheae</taxon>
        <taxon>Ricinus</taxon>
    </lineage>
</organism>
<protein>
    <submittedName>
        <fullName evidence="2">Uncharacterized protein</fullName>
    </submittedName>
</protein>
<proteinExistence type="predicted"/>
<keyword evidence="1" id="KW-1133">Transmembrane helix</keyword>
<evidence type="ECO:0000313" key="2">
    <source>
        <dbReference type="EMBL" id="EEF40029.1"/>
    </source>
</evidence>
<feature type="transmembrane region" description="Helical" evidence="1">
    <location>
        <begin position="21"/>
        <end position="44"/>
    </location>
</feature>
<reference evidence="3" key="1">
    <citation type="journal article" date="2010" name="Nat. Biotechnol.">
        <title>Draft genome sequence of the oilseed species Ricinus communis.</title>
        <authorList>
            <person name="Chan A.P."/>
            <person name="Crabtree J."/>
            <person name="Zhao Q."/>
            <person name="Lorenzi H."/>
            <person name="Orvis J."/>
            <person name="Puiu D."/>
            <person name="Melake-Berhan A."/>
            <person name="Jones K.M."/>
            <person name="Redman J."/>
            <person name="Chen G."/>
            <person name="Cahoon E.B."/>
            <person name="Gedil M."/>
            <person name="Stanke M."/>
            <person name="Haas B.J."/>
            <person name="Wortman J.R."/>
            <person name="Fraser-Liggett C.M."/>
            <person name="Ravel J."/>
            <person name="Rabinowicz P.D."/>
        </authorList>
    </citation>
    <scope>NUCLEOTIDE SEQUENCE [LARGE SCALE GENOMIC DNA]</scope>
    <source>
        <strain evidence="3">cv. Hale</strain>
    </source>
</reference>
<sequence>MVEAEKTMASPIHSSSSIRDVIVVVALVACIRSSCFLGCLGAYLCSPPIRNSIVRVLIDGWAAMSITYASLGPFNKGNQINQ</sequence>
<gene>
    <name evidence="2" type="ORF">RCOM_0602740</name>
</gene>
<keyword evidence="1" id="KW-0472">Membrane</keyword>
<evidence type="ECO:0000256" key="1">
    <source>
        <dbReference type="SAM" id="Phobius"/>
    </source>
</evidence>
<keyword evidence="1" id="KW-0812">Transmembrane</keyword>
<evidence type="ECO:0000313" key="3">
    <source>
        <dbReference type="Proteomes" id="UP000008311"/>
    </source>
</evidence>
<name>B9S8M6_RICCO</name>